<dbReference type="GO" id="GO:0031380">
    <property type="term" value="C:nuclear RNA-directed RNA polymerase complex"/>
    <property type="evidence" value="ECO:0007669"/>
    <property type="project" value="TreeGrafter"/>
</dbReference>
<keyword evidence="1" id="KW-0694">RNA-binding</keyword>
<protein>
    <recommendedName>
        <fullName evidence="1">RNA-dependent RNA polymerase</fullName>
        <ecNumber evidence="1">2.7.7.48</ecNumber>
    </recommendedName>
</protein>
<evidence type="ECO:0000256" key="2">
    <source>
        <dbReference type="SAM" id="MobiDB-lite"/>
    </source>
</evidence>
<reference evidence="4 5" key="1">
    <citation type="submission" date="2022-09" db="EMBL/GenBank/DDBJ databases">
        <authorList>
            <person name="Palmer J.M."/>
        </authorList>
    </citation>
    <scope>NUCLEOTIDE SEQUENCE [LARGE SCALE GENOMIC DNA]</scope>
    <source>
        <strain evidence="4 5">DSM 7382</strain>
    </source>
</reference>
<proteinExistence type="inferred from homology"/>
<organism evidence="4 5">
    <name type="scientific">Cerrena zonata</name>
    <dbReference type="NCBI Taxonomy" id="2478898"/>
    <lineage>
        <taxon>Eukaryota</taxon>
        <taxon>Fungi</taxon>
        <taxon>Dikarya</taxon>
        <taxon>Basidiomycota</taxon>
        <taxon>Agaricomycotina</taxon>
        <taxon>Agaricomycetes</taxon>
        <taxon>Polyporales</taxon>
        <taxon>Cerrenaceae</taxon>
        <taxon>Cerrena</taxon>
    </lineage>
</organism>
<evidence type="ECO:0000259" key="3">
    <source>
        <dbReference type="Pfam" id="PF05183"/>
    </source>
</evidence>
<gene>
    <name evidence="4" type="ORF">QCA50_001741</name>
</gene>
<dbReference type="PANTHER" id="PTHR23079">
    <property type="entry name" value="RNA-DEPENDENT RNA POLYMERASE"/>
    <property type="match status" value="1"/>
</dbReference>
<feature type="compositionally biased region" description="Polar residues" evidence="2">
    <location>
        <begin position="210"/>
        <end position="225"/>
    </location>
</feature>
<keyword evidence="1" id="KW-0808">Transferase</keyword>
<dbReference type="GO" id="GO:0030422">
    <property type="term" value="P:siRNA processing"/>
    <property type="evidence" value="ECO:0007669"/>
    <property type="project" value="TreeGrafter"/>
</dbReference>
<dbReference type="EC" id="2.7.7.48" evidence="1"/>
<name>A0AAW0GXN1_9APHY</name>
<evidence type="ECO:0000256" key="1">
    <source>
        <dbReference type="RuleBase" id="RU363098"/>
    </source>
</evidence>
<feature type="region of interest" description="Disordered" evidence="2">
    <location>
        <begin position="210"/>
        <end position="229"/>
    </location>
</feature>
<dbReference type="InterPro" id="IPR007855">
    <property type="entry name" value="RDRP"/>
</dbReference>
<comment type="similarity">
    <text evidence="1">Belongs to the RdRP family.</text>
</comment>
<accession>A0AAW0GXN1</accession>
<dbReference type="PANTHER" id="PTHR23079:SF55">
    <property type="entry name" value="RNA-DIRECTED RNA POLYMERASE"/>
    <property type="match status" value="1"/>
</dbReference>
<comment type="catalytic activity">
    <reaction evidence="1">
        <text>RNA(n) + a ribonucleoside 5'-triphosphate = RNA(n+1) + diphosphate</text>
        <dbReference type="Rhea" id="RHEA:21248"/>
        <dbReference type="Rhea" id="RHEA-COMP:14527"/>
        <dbReference type="Rhea" id="RHEA-COMP:17342"/>
        <dbReference type="ChEBI" id="CHEBI:33019"/>
        <dbReference type="ChEBI" id="CHEBI:61557"/>
        <dbReference type="ChEBI" id="CHEBI:140395"/>
        <dbReference type="EC" id="2.7.7.48"/>
    </reaction>
</comment>
<sequence length="1217" mass="138004">MEVFIENIPSQTTLNQVKAAIAKVVHGPAYRRHSSSPLNLHVFLFPQTRNNGTRYGVVTFPSAAIANQFLNTHGPSRTEHIFLGRRIIFKPSTKVARPEIVQEIRMTPYVDPEALEKQERRTAELLSRRVKIVRIQFGWECRDRVFSAEWEAHREDAVLGDISYHDARREFRISLDGFDRTHMAVIHAAKITWAASSTNDDKPLAFLSLNTPPSFESSEPRPTSDSIDDLSEGMATMSITSPQKGTSKRLRHPHLHPSQAVTAPYTSLAIRITCHSEDDLETFNTLCREAHTRLEHWVYPAEYRRLFTRQVQSSFTGWLLTFSWKVAFQLEAIVRSLLVDPKELLTCRNRIERMVSDKGEAYLITFLRYLVTQINIRNSNEVDDDDDDDDDDNGQTPQSLKELFARCADDFTLPSKTTLRPIAIDPDNLFDCLHVIVTPTRIRLEGPYPERSNRVMRLYPHNHDSFIRVSFAEESKLQFRVDHDVDGREFIKKRFGDILRNGLEIGGYLFRFLAYSQSALKEHAVWFVKDFVTPEGISVTAASIIAGLGDFTKPDPQLMRCPARYAARISQAFTATDASATVQAEEIFIEEDMLDPSETYNFTDGVGTISRNMAIAIWSELRKKRKKVKRNATYPRAFQIRFQGSKGMLSIDHTLTGKVIVLRPSMIKFEAPDANIIEIARAFDRPGPFFLNRPLIMILEHLGVQYETFETLQDTAVQGAKNSVESLGRTARLLETYGLGASYKLTSIMLNLEKLGVDAPLDDHFYQHMMDFAVNHVLRELKYHARIPVKDAWNLVGVADVHGYLKEREVFVHIVPVDGQQPFYFKGKLLITRSPTIHPGDVQVVRAIGRPPPGSPFEKETLRNCVVFSTKGSRPLPTYLGGGDLDGDVYCVTGLPDLMPTKMYTPAAYTPAERSLLDRNSTMDDVADFVTEYLYSDSLGLIATQWLIIADQASILDPDCLLLSQLHSDAVDYPKTGRPVPLDSIPRLKMRVKPDWSAPETSASRDRAKYYQSKKAIGRLFRAIDLPAVHSIQDAQHDQQSRLQPGKLTDIEDIIDNFHAANPFEDDEVTVAVYERVTDIIAVGRHDDDIIGELWDLFQQYSYHMHSVCVDHTVSNAMLTEEEVIIGTIVAKCSQPRRRKDLMSAMRERTALLAQDIALQIEGDEGTLMEKSLERAWVAFRIANLERDTFGARSFGWIALGEIFDGIKKIEESEGYL</sequence>
<feature type="domain" description="RDRP core" evidence="3">
    <location>
        <begin position="437"/>
        <end position="1024"/>
    </location>
</feature>
<comment type="caution">
    <text evidence="4">The sequence shown here is derived from an EMBL/GenBank/DDBJ whole genome shotgun (WGS) entry which is preliminary data.</text>
</comment>
<keyword evidence="1" id="KW-0696">RNA-directed RNA polymerase</keyword>
<evidence type="ECO:0000313" key="5">
    <source>
        <dbReference type="Proteomes" id="UP001385951"/>
    </source>
</evidence>
<keyword evidence="5" id="KW-1185">Reference proteome</keyword>
<dbReference type="EMBL" id="JASBNA010000002">
    <property type="protein sequence ID" value="KAK7694555.1"/>
    <property type="molecule type" value="Genomic_DNA"/>
</dbReference>
<dbReference type="Pfam" id="PF05183">
    <property type="entry name" value="RdRP"/>
    <property type="match status" value="1"/>
</dbReference>
<dbReference type="Proteomes" id="UP001385951">
    <property type="component" value="Unassembled WGS sequence"/>
</dbReference>
<keyword evidence="1" id="KW-0548">Nucleotidyltransferase</keyword>
<dbReference type="GO" id="GO:0003723">
    <property type="term" value="F:RNA binding"/>
    <property type="evidence" value="ECO:0007669"/>
    <property type="project" value="UniProtKB-KW"/>
</dbReference>
<dbReference type="AlphaFoldDB" id="A0AAW0GXN1"/>
<evidence type="ECO:0000313" key="4">
    <source>
        <dbReference type="EMBL" id="KAK7694555.1"/>
    </source>
</evidence>
<dbReference type="InterPro" id="IPR057596">
    <property type="entry name" value="RDRP_core"/>
</dbReference>
<dbReference type="GO" id="GO:0003968">
    <property type="term" value="F:RNA-directed RNA polymerase activity"/>
    <property type="evidence" value="ECO:0007669"/>
    <property type="project" value="UniProtKB-KW"/>
</dbReference>